<proteinExistence type="predicted"/>
<evidence type="ECO:0000256" key="2">
    <source>
        <dbReference type="ARBA" id="ARBA00022475"/>
    </source>
</evidence>
<dbReference type="Proteomes" id="UP000198915">
    <property type="component" value="Unassembled WGS sequence"/>
</dbReference>
<evidence type="ECO:0000313" key="8">
    <source>
        <dbReference type="EMBL" id="SFK42144.1"/>
    </source>
</evidence>
<protein>
    <submittedName>
        <fullName evidence="8">Single Cache domain 2-containing protein</fullName>
    </submittedName>
</protein>
<dbReference type="STRING" id="1884381.SAMN05518846_11332"/>
<keyword evidence="9" id="KW-1185">Reference proteome</keyword>
<dbReference type="CDD" id="cd06225">
    <property type="entry name" value="HAMP"/>
    <property type="match status" value="1"/>
</dbReference>
<dbReference type="GO" id="GO:0005886">
    <property type="term" value="C:plasma membrane"/>
    <property type="evidence" value="ECO:0007669"/>
    <property type="project" value="UniProtKB-SubCell"/>
</dbReference>
<dbReference type="Gene3D" id="6.10.340.10">
    <property type="match status" value="1"/>
</dbReference>
<keyword evidence="4 6" id="KW-1133">Transmembrane helix</keyword>
<keyword evidence="5 6" id="KW-0472">Membrane</keyword>
<dbReference type="AlphaFoldDB" id="A0A1I3ZDE0"/>
<dbReference type="Pfam" id="PF17200">
    <property type="entry name" value="sCache_2"/>
    <property type="match status" value="1"/>
</dbReference>
<keyword evidence="2" id="KW-1003">Cell membrane</keyword>
<dbReference type="EMBL" id="FORT01000013">
    <property type="protein sequence ID" value="SFK42144.1"/>
    <property type="molecule type" value="Genomic_DNA"/>
</dbReference>
<gene>
    <name evidence="8" type="ORF">SAMN05518846_11332</name>
</gene>
<organism evidence="8 9">
    <name type="scientific">Brevibacillus centrosporus</name>
    <dbReference type="NCBI Taxonomy" id="54910"/>
    <lineage>
        <taxon>Bacteria</taxon>
        <taxon>Bacillati</taxon>
        <taxon>Bacillota</taxon>
        <taxon>Bacilli</taxon>
        <taxon>Bacillales</taxon>
        <taxon>Paenibacillaceae</taxon>
        <taxon>Brevibacillus</taxon>
    </lineage>
</organism>
<evidence type="ECO:0000259" key="7">
    <source>
        <dbReference type="Pfam" id="PF17200"/>
    </source>
</evidence>
<reference evidence="9" key="1">
    <citation type="submission" date="2016-10" db="EMBL/GenBank/DDBJ databases">
        <authorList>
            <person name="Varghese N."/>
            <person name="Submissions S."/>
        </authorList>
    </citation>
    <scope>NUCLEOTIDE SEQUENCE [LARGE SCALE GENOMIC DNA]</scope>
    <source>
        <strain evidence="9">OK042</strain>
    </source>
</reference>
<evidence type="ECO:0000256" key="4">
    <source>
        <dbReference type="ARBA" id="ARBA00022989"/>
    </source>
</evidence>
<feature type="domain" description="Single Cache" evidence="7">
    <location>
        <begin position="5"/>
        <end position="37"/>
    </location>
</feature>
<name>A0A1I3ZDE0_9BACL</name>
<feature type="transmembrane region" description="Helical" evidence="6">
    <location>
        <begin position="38"/>
        <end position="61"/>
    </location>
</feature>
<evidence type="ECO:0000256" key="5">
    <source>
        <dbReference type="ARBA" id="ARBA00023136"/>
    </source>
</evidence>
<keyword evidence="3 6" id="KW-0812">Transmembrane</keyword>
<evidence type="ECO:0000256" key="3">
    <source>
        <dbReference type="ARBA" id="ARBA00022692"/>
    </source>
</evidence>
<evidence type="ECO:0000256" key="6">
    <source>
        <dbReference type="SAM" id="Phobius"/>
    </source>
</evidence>
<dbReference type="InterPro" id="IPR033480">
    <property type="entry name" value="sCache_2"/>
</dbReference>
<accession>A0A1I3ZDE0</accession>
<evidence type="ECO:0000256" key="1">
    <source>
        <dbReference type="ARBA" id="ARBA00004651"/>
    </source>
</evidence>
<comment type="subcellular location">
    <subcellularLocation>
        <location evidence="1">Cell membrane</location>
        <topology evidence="1">Multi-pass membrane protein</topology>
    </subcellularLocation>
</comment>
<evidence type="ECO:0000313" key="9">
    <source>
        <dbReference type="Proteomes" id="UP000198915"/>
    </source>
</evidence>
<sequence>MPNVLAPKITYAKQDPHWGWIICAGTYMEDFNKPAKMVLYNLLLFLGLFILISIVISWIFASRIAKPIKAMAVSVQRVAAGDLTVESRCAKPG</sequence>
<dbReference type="Gene3D" id="3.30.450.20">
    <property type="entry name" value="PAS domain"/>
    <property type="match status" value="1"/>
</dbReference>